<dbReference type="AlphaFoldDB" id="A0ABD4VIB4"/>
<proteinExistence type="predicted"/>
<dbReference type="EMBL" id="JAKUVJ010000004">
    <property type="protein sequence ID" value="MCY7034432.1"/>
    <property type="molecule type" value="Genomic_DNA"/>
</dbReference>
<evidence type="ECO:0008006" key="3">
    <source>
        <dbReference type="Google" id="ProtNLM"/>
    </source>
</evidence>
<reference evidence="1 2" key="1">
    <citation type="journal article" date="2022" name="Med Res Arch">
        <title>Genomic identification of streptococcal strains and relation to clinical characteristics. A substudy to The Partial Oral Treatment of Endocarditis (POET) Trial.</title>
        <authorList>
            <person name="Christensen J."/>
            <person name="Jensen C."/>
            <person name="Dargis R."/>
            <person name="Nielsen X."/>
            <person name="Pries- Heje M."/>
            <person name="Wiingaard C."/>
            <person name="Ihlemann N."/>
            <person name="Gill S."/>
            <person name="Bruun N."/>
            <person name="Elming H."/>
            <person name="Povlsen J."/>
            <person name="Madsen T."/>
            <person name="Jensen K."/>
            <person name="Fuursted K."/>
            <person name="Ostergaard L."/>
            <person name="Christiansen U."/>
            <person name="Rosenvinge F."/>
            <person name="Helweg-Larsen J."/>
            <person name="Fosbol E."/>
            <person name="Kober L."/>
            <person name="Torp-Pedersen C."/>
            <person name="Tonder N."/>
            <person name="Moser C."/>
            <person name="Iversen K."/>
            <person name="Bundgaard H."/>
        </authorList>
    </citation>
    <scope>NUCLEOTIDE SEQUENCE [LARGE SCALE GENOMIC DNA]</scope>
    <source>
        <strain evidence="1 2">A12055600</strain>
    </source>
</reference>
<accession>A0ABD4VIB4</accession>
<evidence type="ECO:0000313" key="1">
    <source>
        <dbReference type="EMBL" id="MCY7034432.1"/>
    </source>
</evidence>
<evidence type="ECO:0000313" key="2">
    <source>
        <dbReference type="Proteomes" id="UP001208557"/>
    </source>
</evidence>
<dbReference type="RefSeq" id="WP_268685783.1">
    <property type="nucleotide sequence ID" value="NZ_JAKUVJ010000004.1"/>
</dbReference>
<dbReference type="Proteomes" id="UP001208557">
    <property type="component" value="Unassembled WGS sequence"/>
</dbReference>
<protein>
    <recommendedName>
        <fullName evidence="3">Transposase</fullName>
    </recommendedName>
</protein>
<comment type="caution">
    <text evidence="1">The sequence shown here is derived from an EMBL/GenBank/DDBJ whole genome shotgun (WGS) entry which is preliminary data.</text>
</comment>
<gene>
    <name evidence="1" type="ORF">MK406_05060</name>
</gene>
<sequence>MTVIKPKEGLDTSFYHENGYDKKDPKVLKIHQRESGLYVFGNNPNHTEVTNFQNEVLRWQKQQGLR</sequence>
<name>A0ABD4VIB4_STRSA</name>
<organism evidence="1 2">
    <name type="scientific">Streptococcus sanguinis</name>
    <dbReference type="NCBI Taxonomy" id="1305"/>
    <lineage>
        <taxon>Bacteria</taxon>
        <taxon>Bacillati</taxon>
        <taxon>Bacillota</taxon>
        <taxon>Bacilli</taxon>
        <taxon>Lactobacillales</taxon>
        <taxon>Streptococcaceae</taxon>
        <taxon>Streptococcus</taxon>
    </lineage>
</organism>